<dbReference type="EMBL" id="ML994610">
    <property type="protein sequence ID" value="KAF2195464.1"/>
    <property type="molecule type" value="Genomic_DNA"/>
</dbReference>
<name>A0A6A6EV72_9PEZI</name>
<evidence type="ECO:0000313" key="2">
    <source>
        <dbReference type="Proteomes" id="UP000800200"/>
    </source>
</evidence>
<protein>
    <submittedName>
        <fullName evidence="1">Uncharacterized protein</fullName>
    </submittedName>
</protein>
<accession>A0A6A6EV72</accession>
<gene>
    <name evidence="1" type="ORF">K469DRAFT_12819</name>
</gene>
<evidence type="ECO:0000313" key="1">
    <source>
        <dbReference type="EMBL" id="KAF2195464.1"/>
    </source>
</evidence>
<keyword evidence="2" id="KW-1185">Reference proteome</keyword>
<dbReference type="OrthoDB" id="406733at2759"/>
<sequence>MPESHRNACSNWPHAYQYPPSLTFPFHPSNFTWIEGYGLIGNMRTCALVATDGALDFMC</sequence>
<reference evidence="1" key="1">
    <citation type="journal article" date="2020" name="Stud. Mycol.">
        <title>101 Dothideomycetes genomes: a test case for predicting lifestyles and emergence of pathogens.</title>
        <authorList>
            <person name="Haridas S."/>
            <person name="Albert R."/>
            <person name="Binder M."/>
            <person name="Bloem J."/>
            <person name="Labutti K."/>
            <person name="Salamov A."/>
            <person name="Andreopoulos B."/>
            <person name="Baker S."/>
            <person name="Barry K."/>
            <person name="Bills G."/>
            <person name="Bluhm B."/>
            <person name="Cannon C."/>
            <person name="Castanera R."/>
            <person name="Culley D."/>
            <person name="Daum C."/>
            <person name="Ezra D."/>
            <person name="Gonzalez J."/>
            <person name="Henrissat B."/>
            <person name="Kuo A."/>
            <person name="Liang C."/>
            <person name="Lipzen A."/>
            <person name="Lutzoni F."/>
            <person name="Magnuson J."/>
            <person name="Mondo S."/>
            <person name="Nolan M."/>
            <person name="Ohm R."/>
            <person name="Pangilinan J."/>
            <person name="Park H.-J."/>
            <person name="Ramirez L."/>
            <person name="Alfaro M."/>
            <person name="Sun H."/>
            <person name="Tritt A."/>
            <person name="Yoshinaga Y."/>
            <person name="Zwiers L.-H."/>
            <person name="Turgeon B."/>
            <person name="Goodwin S."/>
            <person name="Spatafora J."/>
            <person name="Crous P."/>
            <person name="Grigoriev I."/>
        </authorList>
    </citation>
    <scope>NUCLEOTIDE SEQUENCE</scope>
    <source>
        <strain evidence="1">CBS 207.26</strain>
    </source>
</reference>
<dbReference type="AlphaFoldDB" id="A0A6A6EV72"/>
<proteinExistence type="predicted"/>
<dbReference type="Proteomes" id="UP000800200">
    <property type="component" value="Unassembled WGS sequence"/>
</dbReference>
<organism evidence="1 2">
    <name type="scientific">Zopfia rhizophila CBS 207.26</name>
    <dbReference type="NCBI Taxonomy" id="1314779"/>
    <lineage>
        <taxon>Eukaryota</taxon>
        <taxon>Fungi</taxon>
        <taxon>Dikarya</taxon>
        <taxon>Ascomycota</taxon>
        <taxon>Pezizomycotina</taxon>
        <taxon>Dothideomycetes</taxon>
        <taxon>Dothideomycetes incertae sedis</taxon>
        <taxon>Zopfiaceae</taxon>
        <taxon>Zopfia</taxon>
    </lineage>
</organism>